<dbReference type="GO" id="GO:0003677">
    <property type="term" value="F:DNA binding"/>
    <property type="evidence" value="ECO:0007669"/>
    <property type="project" value="UniProtKB-KW"/>
</dbReference>
<reference evidence="8 9" key="1">
    <citation type="submission" date="2018-03" db="EMBL/GenBank/DDBJ databases">
        <title>Cross-interface Injection: A General Nanoliter Liquid Handling Method Applied to Single Cells Genome Amplification Automated Nanoliter Liquid Handling Applied to Single Cell Multiple Displacement Amplification.</title>
        <authorList>
            <person name="Yun J."/>
            <person name="Xu P."/>
            <person name="Xu J."/>
            <person name="Dai X."/>
            <person name="Wang Y."/>
            <person name="Zheng X."/>
            <person name="Cao C."/>
            <person name="Yi Q."/>
            <person name="Zhu Y."/>
            <person name="Wang L."/>
            <person name="Dong Z."/>
            <person name="Huang Y."/>
            <person name="Huang L."/>
            <person name="Du W."/>
        </authorList>
    </citation>
    <scope>NUCLEOTIDE SEQUENCE [LARGE SCALE GENOMIC DNA]</scope>
    <source>
        <strain evidence="8 9">A9-4</strain>
    </source>
</reference>
<keyword evidence="3" id="KW-0731">Sigma factor</keyword>
<keyword evidence="5" id="KW-0804">Transcription</keyword>
<dbReference type="NCBIfam" id="TIGR02937">
    <property type="entry name" value="sigma70-ECF"/>
    <property type="match status" value="1"/>
</dbReference>
<dbReference type="GO" id="GO:0016987">
    <property type="term" value="F:sigma factor activity"/>
    <property type="evidence" value="ECO:0007669"/>
    <property type="project" value="UniProtKB-KW"/>
</dbReference>
<dbReference type="SUPFAM" id="SSF88659">
    <property type="entry name" value="Sigma3 and sigma4 domains of RNA polymerase sigma factors"/>
    <property type="match status" value="1"/>
</dbReference>
<dbReference type="CDD" id="cd06171">
    <property type="entry name" value="Sigma70_r4"/>
    <property type="match status" value="1"/>
</dbReference>
<dbReference type="InterPro" id="IPR013324">
    <property type="entry name" value="RNA_pol_sigma_r3/r4-like"/>
</dbReference>
<dbReference type="InterPro" id="IPR013325">
    <property type="entry name" value="RNA_pol_sigma_r2"/>
</dbReference>
<accession>A0A6N4DJR1</accession>
<evidence type="ECO:0000256" key="3">
    <source>
        <dbReference type="ARBA" id="ARBA00023082"/>
    </source>
</evidence>
<dbReference type="PANTHER" id="PTHR43133:SF8">
    <property type="entry name" value="RNA POLYMERASE SIGMA FACTOR HI_1459-RELATED"/>
    <property type="match status" value="1"/>
</dbReference>
<organism evidence="8 9">
    <name type="scientific">Pseudidiomarina aestuarii</name>
    <dbReference type="NCBI Taxonomy" id="624146"/>
    <lineage>
        <taxon>Bacteria</taxon>
        <taxon>Pseudomonadati</taxon>
        <taxon>Pseudomonadota</taxon>
        <taxon>Gammaproteobacteria</taxon>
        <taxon>Alteromonadales</taxon>
        <taxon>Idiomarinaceae</taxon>
        <taxon>Pseudidiomarina</taxon>
    </lineage>
</organism>
<dbReference type="Proteomes" id="UP000241514">
    <property type="component" value="Unassembled WGS sequence"/>
</dbReference>
<feature type="domain" description="RNA polymerase sigma factor 70 region 4 type 2" evidence="7">
    <location>
        <begin position="105"/>
        <end position="156"/>
    </location>
</feature>
<name>A0A6N4DJR1_9GAMM</name>
<evidence type="ECO:0000313" key="9">
    <source>
        <dbReference type="Proteomes" id="UP000241514"/>
    </source>
</evidence>
<dbReference type="Gene3D" id="1.10.1740.10">
    <property type="match status" value="1"/>
</dbReference>
<evidence type="ECO:0000256" key="2">
    <source>
        <dbReference type="ARBA" id="ARBA00023015"/>
    </source>
</evidence>
<keyword evidence="4" id="KW-0238">DNA-binding</keyword>
<dbReference type="Pfam" id="PF08281">
    <property type="entry name" value="Sigma70_r4_2"/>
    <property type="match status" value="1"/>
</dbReference>
<protein>
    <submittedName>
        <fullName evidence="8">RNA polymerase sigma factor</fullName>
    </submittedName>
</protein>
<dbReference type="GO" id="GO:0006352">
    <property type="term" value="P:DNA-templated transcription initiation"/>
    <property type="evidence" value="ECO:0007669"/>
    <property type="project" value="InterPro"/>
</dbReference>
<gene>
    <name evidence="8" type="ORF">C9928_01955</name>
</gene>
<evidence type="ECO:0000259" key="7">
    <source>
        <dbReference type="Pfam" id="PF08281"/>
    </source>
</evidence>
<evidence type="ECO:0000256" key="1">
    <source>
        <dbReference type="ARBA" id="ARBA00010641"/>
    </source>
</evidence>
<dbReference type="AlphaFoldDB" id="A0A6N4DJR1"/>
<dbReference type="SUPFAM" id="SSF88946">
    <property type="entry name" value="Sigma2 domain of RNA polymerase sigma factors"/>
    <property type="match status" value="1"/>
</dbReference>
<dbReference type="InterPro" id="IPR014284">
    <property type="entry name" value="RNA_pol_sigma-70_dom"/>
</dbReference>
<feature type="domain" description="RNA polymerase sigma-70 region 2" evidence="6">
    <location>
        <begin position="13"/>
        <end position="72"/>
    </location>
</feature>
<dbReference type="InterPro" id="IPR007627">
    <property type="entry name" value="RNA_pol_sigma70_r2"/>
</dbReference>
<evidence type="ECO:0000259" key="6">
    <source>
        <dbReference type="Pfam" id="PF04542"/>
    </source>
</evidence>
<comment type="similarity">
    <text evidence="1">Belongs to the sigma-70 factor family. ECF subfamily.</text>
</comment>
<dbReference type="Gene3D" id="1.10.10.10">
    <property type="entry name" value="Winged helix-like DNA-binding domain superfamily/Winged helix DNA-binding domain"/>
    <property type="match status" value="1"/>
</dbReference>
<evidence type="ECO:0000313" key="8">
    <source>
        <dbReference type="EMBL" id="PTB89867.1"/>
    </source>
</evidence>
<dbReference type="InterPro" id="IPR036388">
    <property type="entry name" value="WH-like_DNA-bd_sf"/>
</dbReference>
<proteinExistence type="inferred from homology"/>
<dbReference type="Pfam" id="PF04542">
    <property type="entry name" value="Sigma70_r2"/>
    <property type="match status" value="1"/>
</dbReference>
<sequence>MIHQRHSDLLPLLPAALNYARHLLKDAAAAEDILQEVTIHALQTNHFPVVNDSLKPWLLRVVRNRCIDRIRSFHSEVDEQVLDHVAAPKANDPEHCLEQTQLRASVLSALAELPTEQRELLVLRELNECSYADIAAILNIPAGTVMSSLHRARLALKAVIVSRMGES</sequence>
<dbReference type="InterPro" id="IPR039425">
    <property type="entry name" value="RNA_pol_sigma-70-like"/>
</dbReference>
<dbReference type="EMBL" id="PYVG01000006">
    <property type="protein sequence ID" value="PTB89867.1"/>
    <property type="molecule type" value="Genomic_DNA"/>
</dbReference>
<dbReference type="InterPro" id="IPR013249">
    <property type="entry name" value="RNA_pol_sigma70_r4_t2"/>
</dbReference>
<dbReference type="PANTHER" id="PTHR43133">
    <property type="entry name" value="RNA POLYMERASE ECF-TYPE SIGMA FACTO"/>
    <property type="match status" value="1"/>
</dbReference>
<keyword evidence="2" id="KW-0805">Transcription regulation</keyword>
<comment type="caution">
    <text evidence="8">The sequence shown here is derived from an EMBL/GenBank/DDBJ whole genome shotgun (WGS) entry which is preliminary data.</text>
</comment>
<evidence type="ECO:0000256" key="4">
    <source>
        <dbReference type="ARBA" id="ARBA00023125"/>
    </source>
</evidence>
<evidence type="ECO:0000256" key="5">
    <source>
        <dbReference type="ARBA" id="ARBA00023163"/>
    </source>
</evidence>